<dbReference type="Gene3D" id="3.40.50.300">
    <property type="entry name" value="P-loop containing nucleotide triphosphate hydrolases"/>
    <property type="match status" value="1"/>
</dbReference>
<dbReference type="InterPro" id="IPR000330">
    <property type="entry name" value="SNF2_N"/>
</dbReference>
<evidence type="ECO:0000259" key="4">
    <source>
        <dbReference type="PROSITE" id="PS50966"/>
    </source>
</evidence>
<evidence type="ECO:0000256" key="3">
    <source>
        <dbReference type="SAM" id="MobiDB-lite"/>
    </source>
</evidence>
<name>A0A5J5G103_9BACL</name>
<keyword evidence="2" id="KW-0862">Zinc</keyword>
<feature type="domain" description="Helicase C-terminal" evidence="6">
    <location>
        <begin position="975"/>
        <end position="1132"/>
    </location>
</feature>
<accession>A0A5J5G103</accession>
<keyword evidence="2" id="KW-0479">Metal-binding</keyword>
<keyword evidence="2" id="KW-0863">Zinc-finger</keyword>
<evidence type="ECO:0000313" key="8">
    <source>
        <dbReference type="Proteomes" id="UP000367750"/>
    </source>
</evidence>
<dbReference type="Pfam" id="PF08455">
    <property type="entry name" value="SNF2_assoc"/>
    <property type="match status" value="1"/>
</dbReference>
<feature type="domain" description="SWIM-type" evidence="4">
    <location>
        <begin position="67"/>
        <end position="106"/>
    </location>
</feature>
<dbReference type="Pfam" id="PF00271">
    <property type="entry name" value="Helicase_C"/>
    <property type="match status" value="1"/>
</dbReference>
<evidence type="ECO:0000259" key="5">
    <source>
        <dbReference type="PROSITE" id="PS51192"/>
    </source>
</evidence>
<comment type="caution">
    <text evidence="7">The sequence shown here is derived from an EMBL/GenBank/DDBJ whole genome shotgun (WGS) entry which is preliminary data.</text>
</comment>
<dbReference type="GO" id="GO:0004386">
    <property type="term" value="F:helicase activity"/>
    <property type="evidence" value="ECO:0007669"/>
    <property type="project" value="UniProtKB-KW"/>
</dbReference>
<dbReference type="CDD" id="cd18793">
    <property type="entry name" value="SF2_C_SNF"/>
    <property type="match status" value="1"/>
</dbReference>
<dbReference type="SUPFAM" id="SSF52540">
    <property type="entry name" value="P-loop containing nucleoside triphosphate hydrolases"/>
    <property type="match status" value="2"/>
</dbReference>
<keyword evidence="8" id="KW-1185">Reference proteome</keyword>
<sequence>MSRALTVPERVIALLCGPGAAAAGRSLWKEGNVRLTRRRNEQREDAPSSSHPAVTRYEGRVKEHGIHEVAAEIDEDGSVQAECTCGDYARSGAYCRHIAALLVAVLETDGGEPEQPVRRPGMGSAESPAEVSSAPDGHAADRDRLLVGGLMEVFGRSVPRPSRAGVYAENRQELKVEWRLEWIPGAAGENLLAAGMSAGTQRPAEVRDIRGFLERIRRGERCVPTRSFRYEPVRHCFSPADDEVIRSLLGVMQDEKLYRALPAPDTGSLPIPPALWEGLLPRLAAAPSVLVERPDGTTEPFRPGAGPLPLVFRLRGDAEDGACRLEMDGLEQVVPLPAYGCALAGGRLIRLAAGGAERLAALMRLNDSAGWDGIRIAEGQTGAFMDTVVPGLSLLGRVEIDDSLARRILRTPLRARLYLDRVRERLLAGLEFQYGDYVFNPLEEQEPRQDGSPIVVRDTEAEERILALMDQEAVLRTESGFIMSGEEAEFDFLHDTVPLLEPLLEVYATTAVKERIRIPSAPPRIRMSWEDKTDWLECAFELEGIPRQEIAEVLAALEEKRRYYRLKSGALAPLTGEAFQSLLAFMNEAGVRAADLQEAAKLHLPVNALLPLAGHLQENGEFAAVVRPDAGLRRLLHEIRHPEDGADPLPSSLAPVLRDYQRTGFRWLKTLARYRFGGVLADDMGLGKTIQAIAFLLSEHRPENSSGGEEGNGKGWDAKGGKGADAREPARAAKDADNALPPSLVVAPASLVYNWLAELARFAPGLKAAVIDGSPAERERLLANADGADVLIVSYPLLRRDIRKYRGRRFHTLLLDEAQFIKNAATQTAQAVKQLSAAHRFGLTGTPVENAKEELWSIFGAVFPGLFPDKQAYHGMPREAIARKARPFLLRRLRSEVLTELPERIESVQTSVLYPEQKKLYLAYLARLQKETLKALTRDEFGVNRIRVLAGLTRLRQLCCHPALFVEGYKGGSAKFDQLLEIVEECRSAGKRALIFSQFTEMLDLIRRELARRAVPFFYLDGSTPPEERVRLSERYNRGESEFFLISLKAGGTGLNLTGADTVILYDLWWNPAVEEQAAGRAHRMGQKRVVQVIRMLAQGTVEDKMFELQQRKRDLIDALVQPGSEDLAALGEQEIRDLLSL</sequence>
<evidence type="ECO:0000256" key="1">
    <source>
        <dbReference type="ARBA" id="ARBA00022801"/>
    </source>
</evidence>
<dbReference type="AlphaFoldDB" id="A0A5J5G103"/>
<dbReference type="PROSITE" id="PS51194">
    <property type="entry name" value="HELICASE_CTER"/>
    <property type="match status" value="1"/>
</dbReference>
<proteinExistence type="predicted"/>
<evidence type="ECO:0000313" key="7">
    <source>
        <dbReference type="EMBL" id="KAA9000427.1"/>
    </source>
</evidence>
<feature type="compositionally biased region" description="Low complexity" evidence="3">
    <location>
        <begin position="124"/>
        <end position="135"/>
    </location>
</feature>
<dbReference type="FunFam" id="3.40.50.300:FF:000533">
    <property type="entry name" value="Helicase, Snf2 family"/>
    <property type="match status" value="1"/>
</dbReference>
<dbReference type="GO" id="GO:0008270">
    <property type="term" value="F:zinc ion binding"/>
    <property type="evidence" value="ECO:0007669"/>
    <property type="project" value="UniProtKB-KW"/>
</dbReference>
<dbReference type="Gene3D" id="3.40.50.10810">
    <property type="entry name" value="Tandem AAA-ATPase domain"/>
    <property type="match status" value="1"/>
</dbReference>
<feature type="compositionally biased region" description="Basic and acidic residues" evidence="3">
    <location>
        <begin position="716"/>
        <end position="735"/>
    </location>
</feature>
<dbReference type="EMBL" id="VYKK01000021">
    <property type="protein sequence ID" value="KAA9000427.1"/>
    <property type="molecule type" value="Genomic_DNA"/>
</dbReference>
<keyword evidence="7" id="KW-0547">Nucleotide-binding</keyword>
<keyword evidence="7" id="KW-0067">ATP-binding</keyword>
<dbReference type="InterPro" id="IPR027417">
    <property type="entry name" value="P-loop_NTPase"/>
</dbReference>
<feature type="region of interest" description="Disordered" evidence="3">
    <location>
        <begin position="111"/>
        <end position="139"/>
    </location>
</feature>
<dbReference type="InterPro" id="IPR001650">
    <property type="entry name" value="Helicase_C-like"/>
</dbReference>
<dbReference type="Pfam" id="PF04434">
    <property type="entry name" value="SWIM"/>
    <property type="match status" value="1"/>
</dbReference>
<dbReference type="Proteomes" id="UP000367750">
    <property type="component" value="Unassembled WGS sequence"/>
</dbReference>
<dbReference type="OrthoDB" id="9760715at2"/>
<dbReference type="SMART" id="SM00490">
    <property type="entry name" value="HELICc"/>
    <property type="match status" value="1"/>
</dbReference>
<dbReference type="InterPro" id="IPR007527">
    <property type="entry name" value="Znf_SWIM"/>
</dbReference>
<evidence type="ECO:0000259" key="6">
    <source>
        <dbReference type="PROSITE" id="PS51194"/>
    </source>
</evidence>
<gene>
    <name evidence="7" type="ORF">F4V43_14655</name>
</gene>
<dbReference type="GO" id="GO:0016787">
    <property type="term" value="F:hydrolase activity"/>
    <property type="evidence" value="ECO:0007669"/>
    <property type="project" value="UniProtKB-KW"/>
</dbReference>
<keyword evidence="7" id="KW-0347">Helicase</keyword>
<feature type="region of interest" description="Disordered" evidence="3">
    <location>
        <begin position="701"/>
        <end position="735"/>
    </location>
</feature>
<evidence type="ECO:0000256" key="2">
    <source>
        <dbReference type="PROSITE-ProRule" id="PRU00325"/>
    </source>
</evidence>
<dbReference type="InterPro" id="IPR014001">
    <property type="entry name" value="Helicase_ATP-bd"/>
</dbReference>
<keyword evidence="1" id="KW-0378">Hydrolase</keyword>
<organism evidence="7 8">
    <name type="scientific">Paenibacillus spiritus</name>
    <dbReference type="NCBI Taxonomy" id="2496557"/>
    <lineage>
        <taxon>Bacteria</taxon>
        <taxon>Bacillati</taxon>
        <taxon>Bacillota</taxon>
        <taxon>Bacilli</taxon>
        <taxon>Bacillales</taxon>
        <taxon>Paenibacillaceae</taxon>
        <taxon>Paenibacillus</taxon>
    </lineage>
</organism>
<dbReference type="InterPro" id="IPR013663">
    <property type="entry name" value="Helicase_SWF/SNF/SWI_bac"/>
</dbReference>
<reference evidence="7 8" key="1">
    <citation type="submission" date="2019-09" db="EMBL/GenBank/DDBJ databases">
        <title>Bacillus ochoae sp. nov., Paenibacillus whitsoniae sp. nov., Paenibacillus spiritus sp. nov. Isolated from the Mars Exploration Rover during spacecraft assembly.</title>
        <authorList>
            <person name="Seuylemezian A."/>
            <person name="Vaishampayan P."/>
        </authorList>
    </citation>
    <scope>NUCLEOTIDE SEQUENCE [LARGE SCALE GENOMIC DNA]</scope>
    <source>
        <strain evidence="7 8">MER_111</strain>
    </source>
</reference>
<dbReference type="PROSITE" id="PS50966">
    <property type="entry name" value="ZF_SWIM"/>
    <property type="match status" value="1"/>
</dbReference>
<dbReference type="PANTHER" id="PTHR10799">
    <property type="entry name" value="SNF2/RAD54 HELICASE FAMILY"/>
    <property type="match status" value="1"/>
</dbReference>
<dbReference type="GO" id="GO:0005524">
    <property type="term" value="F:ATP binding"/>
    <property type="evidence" value="ECO:0007669"/>
    <property type="project" value="InterPro"/>
</dbReference>
<dbReference type="InterPro" id="IPR049730">
    <property type="entry name" value="SNF2/RAD54-like_C"/>
</dbReference>
<dbReference type="Pfam" id="PF00176">
    <property type="entry name" value="SNF2-rel_dom"/>
    <property type="match status" value="1"/>
</dbReference>
<feature type="domain" description="Helicase ATP-binding" evidence="5">
    <location>
        <begin position="669"/>
        <end position="865"/>
    </location>
</feature>
<dbReference type="PROSITE" id="PS51192">
    <property type="entry name" value="HELICASE_ATP_BIND_1"/>
    <property type="match status" value="1"/>
</dbReference>
<dbReference type="InterPro" id="IPR038718">
    <property type="entry name" value="SNF2-like_sf"/>
</dbReference>
<protein>
    <submittedName>
        <fullName evidence="7">DEAD/DEAH box helicase</fullName>
    </submittedName>
</protein>
<dbReference type="SMART" id="SM00487">
    <property type="entry name" value="DEXDc"/>
    <property type="match status" value="1"/>
</dbReference>